<gene>
    <name evidence="1" type="ORF">BC748_0372</name>
</gene>
<dbReference type="EMBL" id="SNXR01000011">
    <property type="protein sequence ID" value="TDP60773.1"/>
    <property type="molecule type" value="Genomic_DNA"/>
</dbReference>
<proteinExistence type="predicted"/>
<protein>
    <submittedName>
        <fullName evidence="1">Uncharacterized protein</fullName>
    </submittedName>
</protein>
<sequence length="91" mass="10358">MKIFNLQIEVDKNRIVINVPDEFIGGKIELKITSEDKKTKSITTLKKTNKSEISNLTSNLKSTRSDDVLDSFPSWFNPDSLNDINDNIDDI</sequence>
<name>A0A4R6QFQ2_9FLAO</name>
<dbReference type="RefSeq" id="WP_133531740.1">
    <property type="nucleotide sequence ID" value="NZ_SNXR01000011.1"/>
</dbReference>
<reference evidence="1 2" key="1">
    <citation type="submission" date="2019-03" db="EMBL/GenBank/DDBJ databases">
        <title>Genomic Encyclopedia of Archaeal and Bacterial Type Strains, Phase II (KMG-II): from individual species to whole genera.</title>
        <authorList>
            <person name="Goeker M."/>
        </authorList>
    </citation>
    <scope>NUCLEOTIDE SEQUENCE [LARGE SCALE GENOMIC DNA]</scope>
    <source>
        <strain evidence="1 2">DSM 25687</strain>
    </source>
</reference>
<dbReference type="AlphaFoldDB" id="A0A4R6QFQ2"/>
<keyword evidence="2" id="KW-1185">Reference proteome</keyword>
<evidence type="ECO:0000313" key="2">
    <source>
        <dbReference type="Proteomes" id="UP000295260"/>
    </source>
</evidence>
<organism evidence="1 2">
    <name type="scientific">Flavobacterium dankookense</name>
    <dbReference type="NCBI Taxonomy" id="706186"/>
    <lineage>
        <taxon>Bacteria</taxon>
        <taxon>Pseudomonadati</taxon>
        <taxon>Bacteroidota</taxon>
        <taxon>Flavobacteriia</taxon>
        <taxon>Flavobacteriales</taxon>
        <taxon>Flavobacteriaceae</taxon>
        <taxon>Flavobacterium</taxon>
    </lineage>
</organism>
<evidence type="ECO:0000313" key="1">
    <source>
        <dbReference type="EMBL" id="TDP60773.1"/>
    </source>
</evidence>
<comment type="caution">
    <text evidence="1">The sequence shown here is derived from an EMBL/GenBank/DDBJ whole genome shotgun (WGS) entry which is preliminary data.</text>
</comment>
<accession>A0A4R6QFQ2</accession>
<dbReference type="Proteomes" id="UP000295260">
    <property type="component" value="Unassembled WGS sequence"/>
</dbReference>